<evidence type="ECO:0000313" key="2">
    <source>
        <dbReference type="EMBL" id="GAG82694.1"/>
    </source>
</evidence>
<reference evidence="2" key="1">
    <citation type="journal article" date="2014" name="Front. Microbiol.">
        <title>High frequency of phylogenetically diverse reductive dehalogenase-homologous genes in deep subseafloor sedimentary metagenomes.</title>
        <authorList>
            <person name="Kawai M."/>
            <person name="Futagami T."/>
            <person name="Toyoda A."/>
            <person name="Takaki Y."/>
            <person name="Nishi S."/>
            <person name="Hori S."/>
            <person name="Arai W."/>
            <person name="Tsubouchi T."/>
            <person name="Morono Y."/>
            <person name="Uchiyama I."/>
            <person name="Ito T."/>
            <person name="Fujiyama A."/>
            <person name="Inagaki F."/>
            <person name="Takami H."/>
        </authorList>
    </citation>
    <scope>NUCLEOTIDE SEQUENCE</scope>
    <source>
        <strain evidence="2">Expedition CK06-06</strain>
    </source>
</reference>
<keyword evidence="1" id="KW-0472">Membrane</keyword>
<keyword evidence="1" id="KW-0812">Transmembrane</keyword>
<dbReference type="SUPFAM" id="SSF53383">
    <property type="entry name" value="PLP-dependent transferases"/>
    <property type="match status" value="1"/>
</dbReference>
<organism evidence="2">
    <name type="scientific">marine sediment metagenome</name>
    <dbReference type="NCBI Taxonomy" id="412755"/>
    <lineage>
        <taxon>unclassified sequences</taxon>
        <taxon>metagenomes</taxon>
        <taxon>ecological metagenomes</taxon>
    </lineage>
</organism>
<name>X1AK05_9ZZZZ</name>
<dbReference type="Gene3D" id="3.40.640.10">
    <property type="entry name" value="Type I PLP-dependent aspartate aminotransferase-like (Major domain)"/>
    <property type="match status" value="1"/>
</dbReference>
<sequence>PNNPTGYVPTKKESHDIVSLLQEKQRSLKKPIFVIVDDAYEPYVYTNESSTRSMFYDLHQLDEDVIPIKLDGFKGGFEKFQQSLVEQSKKNKEVWEENKDKVNKYLVDVKQDLEKKVNDWNVDMEKKKIESKEQWDAYKNKVSQDLKTWQEKTKQDWNDGVKTFKQGFFKVYWRFLVLTIPILIIVVIVLAVVNRFLG</sequence>
<protein>
    <recommendedName>
        <fullName evidence="3">Aminotransferase class I/classII domain-containing protein</fullName>
    </recommendedName>
</protein>
<keyword evidence="1" id="KW-1133">Transmembrane helix</keyword>
<accession>X1AK05</accession>
<dbReference type="InterPro" id="IPR015421">
    <property type="entry name" value="PyrdxlP-dep_Trfase_major"/>
</dbReference>
<evidence type="ECO:0000256" key="1">
    <source>
        <dbReference type="SAM" id="Phobius"/>
    </source>
</evidence>
<dbReference type="AlphaFoldDB" id="X1AK05"/>
<gene>
    <name evidence="2" type="ORF">S01H4_33828</name>
</gene>
<comment type="caution">
    <text evidence="2">The sequence shown here is derived from an EMBL/GenBank/DDBJ whole genome shotgun (WGS) entry which is preliminary data.</text>
</comment>
<dbReference type="InterPro" id="IPR015424">
    <property type="entry name" value="PyrdxlP-dep_Trfase"/>
</dbReference>
<dbReference type="EMBL" id="BART01017845">
    <property type="protein sequence ID" value="GAG82694.1"/>
    <property type="molecule type" value="Genomic_DNA"/>
</dbReference>
<feature type="transmembrane region" description="Helical" evidence="1">
    <location>
        <begin position="171"/>
        <end position="193"/>
    </location>
</feature>
<evidence type="ECO:0008006" key="3">
    <source>
        <dbReference type="Google" id="ProtNLM"/>
    </source>
</evidence>
<feature type="non-terminal residue" evidence="2">
    <location>
        <position position="1"/>
    </location>
</feature>
<proteinExistence type="predicted"/>